<evidence type="ECO:0000313" key="9">
    <source>
        <dbReference type="EMBL" id="SFR91898.1"/>
    </source>
</evidence>
<evidence type="ECO:0000313" key="10">
    <source>
        <dbReference type="Proteomes" id="UP000198824"/>
    </source>
</evidence>
<accession>A0A1I6KLH9</accession>
<dbReference type="PANTHER" id="PTHR43161">
    <property type="entry name" value="SORBITOL DEHYDROGENASE"/>
    <property type="match status" value="1"/>
</dbReference>
<evidence type="ECO:0000256" key="6">
    <source>
        <dbReference type="RuleBase" id="RU361277"/>
    </source>
</evidence>
<dbReference type="SUPFAM" id="SSF51735">
    <property type="entry name" value="NAD(P)-binding Rossmann-fold domains"/>
    <property type="match status" value="1"/>
</dbReference>
<dbReference type="GO" id="GO:0005737">
    <property type="term" value="C:cytoplasm"/>
    <property type="evidence" value="ECO:0007669"/>
    <property type="project" value="TreeGrafter"/>
</dbReference>
<dbReference type="OrthoDB" id="9809185at2"/>
<dbReference type="InterPro" id="IPR013154">
    <property type="entry name" value="ADH-like_N"/>
</dbReference>
<name>A0A1I6KLH9_9SPHN</name>
<evidence type="ECO:0000256" key="3">
    <source>
        <dbReference type="ARBA" id="ARBA00022723"/>
    </source>
</evidence>
<dbReference type="GO" id="GO:0034079">
    <property type="term" value="P:butanediol biosynthetic process"/>
    <property type="evidence" value="ECO:0007669"/>
    <property type="project" value="TreeGrafter"/>
</dbReference>
<dbReference type="Pfam" id="PF08240">
    <property type="entry name" value="ADH_N"/>
    <property type="match status" value="1"/>
</dbReference>
<evidence type="ECO:0000256" key="2">
    <source>
        <dbReference type="ARBA" id="ARBA00008072"/>
    </source>
</evidence>
<comment type="cofactor">
    <cofactor evidence="1 6">
        <name>Zn(2+)</name>
        <dbReference type="ChEBI" id="CHEBI:29105"/>
    </cofactor>
</comment>
<keyword evidence="10" id="KW-1185">Reference proteome</keyword>
<comment type="similarity">
    <text evidence="2 6">Belongs to the zinc-containing alcohol dehydrogenase family.</text>
</comment>
<dbReference type="STRING" id="1166337.SAMN05192580_1850"/>
<dbReference type="Proteomes" id="UP000198824">
    <property type="component" value="Unassembled WGS sequence"/>
</dbReference>
<dbReference type="InterPro" id="IPR036291">
    <property type="entry name" value="NAD(P)-bd_dom_sf"/>
</dbReference>
<evidence type="ECO:0000259" key="8">
    <source>
        <dbReference type="Pfam" id="PF08240"/>
    </source>
</evidence>
<protein>
    <submittedName>
        <fullName evidence="9">(R,R)-butanediol dehydrogenase / meso-butanediol dehydrogenase / diacetyl reductase</fullName>
    </submittedName>
</protein>
<dbReference type="InterPro" id="IPR002328">
    <property type="entry name" value="ADH_Zn_CS"/>
</dbReference>
<dbReference type="Gene3D" id="3.90.180.10">
    <property type="entry name" value="Medium-chain alcohol dehydrogenases, catalytic domain"/>
    <property type="match status" value="1"/>
</dbReference>
<keyword evidence="5" id="KW-0560">Oxidoreductase</keyword>
<dbReference type="PANTHER" id="PTHR43161:SF23">
    <property type="entry name" value="(R,R)-BUTANEDIOL DEHYDROGENASE-RELATED"/>
    <property type="match status" value="1"/>
</dbReference>
<dbReference type="GO" id="GO:0000721">
    <property type="term" value="F:(R,R)-butanediol dehydrogenase activity"/>
    <property type="evidence" value="ECO:0007669"/>
    <property type="project" value="TreeGrafter"/>
</dbReference>
<keyword evidence="4 6" id="KW-0862">Zinc</keyword>
<evidence type="ECO:0000256" key="4">
    <source>
        <dbReference type="ARBA" id="ARBA00022833"/>
    </source>
</evidence>
<dbReference type="SUPFAM" id="SSF50129">
    <property type="entry name" value="GroES-like"/>
    <property type="match status" value="1"/>
</dbReference>
<dbReference type="Pfam" id="PF00107">
    <property type="entry name" value="ADH_zinc_N"/>
    <property type="match status" value="1"/>
</dbReference>
<organism evidence="9 10">
    <name type="scientific">Sphingomonas jatrophae</name>
    <dbReference type="NCBI Taxonomy" id="1166337"/>
    <lineage>
        <taxon>Bacteria</taxon>
        <taxon>Pseudomonadati</taxon>
        <taxon>Pseudomonadota</taxon>
        <taxon>Alphaproteobacteria</taxon>
        <taxon>Sphingomonadales</taxon>
        <taxon>Sphingomonadaceae</taxon>
        <taxon>Sphingomonas</taxon>
    </lineage>
</organism>
<feature type="domain" description="Alcohol dehydrogenase-like C-terminal" evidence="7">
    <location>
        <begin position="175"/>
        <end position="302"/>
    </location>
</feature>
<evidence type="ECO:0000256" key="5">
    <source>
        <dbReference type="ARBA" id="ARBA00023002"/>
    </source>
</evidence>
<dbReference type="PROSITE" id="PS00059">
    <property type="entry name" value="ADH_ZINC"/>
    <property type="match status" value="1"/>
</dbReference>
<feature type="domain" description="Alcohol dehydrogenase-like N-terminal" evidence="8">
    <location>
        <begin position="25"/>
        <end position="136"/>
    </location>
</feature>
<gene>
    <name evidence="9" type="ORF">SAMN05192580_1850</name>
</gene>
<sequence length="343" mass="34852">MRAAVFRAAGRPLSIETVADPVPAADEVILAVAAAGICGSDLHFTQIDRPLPESGLVLGHEYAGTIVALGRDVGGGLKAGDRVTALPIFPCRACDACDAGLPALCPGGTFSGYAPDKTGGFAQFVAARGAMVQKLPAGVGFDEGALVEPLAVGHHAVARAGLRRGEAVLILGGGPIGAAVALFARAAGAAHVVVSEPFPARRERVAQAGATAVVDPAAEAVDAAFPRLAGKQPDVVFECVGLPGMLAQAVELAGIRARVVVAGVVMGEDRLVPLTALGKEVTILYSQAYTEQDFAAVIDAIARREVDPAPLHTATVGLDALPAMFESLRTASPQCKVLIDPAL</sequence>
<evidence type="ECO:0000259" key="7">
    <source>
        <dbReference type="Pfam" id="PF00107"/>
    </source>
</evidence>
<dbReference type="AlphaFoldDB" id="A0A1I6KLH9"/>
<dbReference type="EMBL" id="FOZG01000001">
    <property type="protein sequence ID" value="SFR91898.1"/>
    <property type="molecule type" value="Genomic_DNA"/>
</dbReference>
<dbReference type="InterPro" id="IPR013149">
    <property type="entry name" value="ADH-like_C"/>
</dbReference>
<keyword evidence="3 6" id="KW-0479">Metal-binding</keyword>
<dbReference type="GO" id="GO:0008270">
    <property type="term" value="F:zinc ion binding"/>
    <property type="evidence" value="ECO:0007669"/>
    <property type="project" value="InterPro"/>
</dbReference>
<reference evidence="9 10" key="1">
    <citation type="submission" date="2016-10" db="EMBL/GenBank/DDBJ databases">
        <authorList>
            <person name="de Groot N.N."/>
        </authorList>
    </citation>
    <scope>NUCLEOTIDE SEQUENCE [LARGE SCALE GENOMIC DNA]</scope>
    <source>
        <strain evidence="9 10">S5-249</strain>
    </source>
</reference>
<evidence type="ECO:0000256" key="1">
    <source>
        <dbReference type="ARBA" id="ARBA00001947"/>
    </source>
</evidence>
<dbReference type="InterPro" id="IPR011032">
    <property type="entry name" value="GroES-like_sf"/>
</dbReference>
<dbReference type="Gene3D" id="3.40.50.720">
    <property type="entry name" value="NAD(P)-binding Rossmann-like Domain"/>
    <property type="match status" value="1"/>
</dbReference>
<proteinExistence type="inferred from homology"/>